<reference evidence="8" key="1">
    <citation type="submission" date="2021-01" db="EMBL/GenBank/DDBJ databases">
        <authorList>
            <person name="Corre E."/>
            <person name="Pelletier E."/>
            <person name="Niang G."/>
            <person name="Scheremetjew M."/>
            <person name="Finn R."/>
            <person name="Kale V."/>
            <person name="Holt S."/>
            <person name="Cochrane G."/>
            <person name="Meng A."/>
            <person name="Brown T."/>
            <person name="Cohen L."/>
        </authorList>
    </citation>
    <scope>NUCLEOTIDE SEQUENCE</scope>
    <source>
        <strain evidence="8">CCMP1413</strain>
    </source>
</reference>
<protein>
    <recommendedName>
        <fullName evidence="9">Membrane transporter protein</fullName>
    </recommendedName>
</protein>
<sequence>MAGDGAVQTLELVALSAAVATLSQCLTGFGFGMVAVGILGPLQAEGDLPGLPFSAIVAVVILLSVPVTLAQVWEKREYVELDGVSVLLGAALLGTPVGVLSLQLLDERLVLTLLGTVIVLFSASELNNLFQDVQAARAQEELEAKAASSDSDDDEVTAAAEAAAAAAAASEEGRLVLKDERWAPVFGGLAGVLGGAFAVPSPFVVMYAAMRRWDTEPLRCKANLVFVLAAMRTLVTVIDAARGEYNDPVVLSSVLVCAPACVLAYNLAGTLEGKVNPTLFRGLVVGKLMINGFILLVPAILEAAGPSAAQ</sequence>
<dbReference type="InterPro" id="IPR002781">
    <property type="entry name" value="TM_pro_TauE-like"/>
</dbReference>
<accession>A0A7R9Y7T4</accession>
<keyword evidence="5 7" id="KW-1133">Transmembrane helix</keyword>
<keyword evidence="6 7" id="KW-0472">Membrane</keyword>
<keyword evidence="2" id="KW-0813">Transport</keyword>
<organism evidence="8">
    <name type="scientific">Prasinoderma coloniale</name>
    <dbReference type="NCBI Taxonomy" id="156133"/>
    <lineage>
        <taxon>Eukaryota</taxon>
        <taxon>Viridiplantae</taxon>
        <taxon>Prasinodermophyta</taxon>
        <taxon>Prasinodermophyceae</taxon>
        <taxon>Prasinodermales</taxon>
        <taxon>Prasinodermaceae</taxon>
        <taxon>Prasinoderma</taxon>
    </lineage>
</organism>
<keyword evidence="4 7" id="KW-0812">Transmembrane</keyword>
<evidence type="ECO:0000256" key="1">
    <source>
        <dbReference type="ARBA" id="ARBA00004651"/>
    </source>
</evidence>
<evidence type="ECO:0000313" key="8">
    <source>
        <dbReference type="EMBL" id="CAD8250380.1"/>
    </source>
</evidence>
<feature type="transmembrane region" description="Helical" evidence="7">
    <location>
        <begin position="12"/>
        <end position="39"/>
    </location>
</feature>
<feature type="transmembrane region" description="Helical" evidence="7">
    <location>
        <begin position="84"/>
        <end position="105"/>
    </location>
</feature>
<dbReference type="PANTHER" id="PTHR30269">
    <property type="entry name" value="TRANSMEMBRANE PROTEIN YFCA"/>
    <property type="match status" value="1"/>
</dbReference>
<evidence type="ECO:0000256" key="2">
    <source>
        <dbReference type="ARBA" id="ARBA00022448"/>
    </source>
</evidence>
<evidence type="ECO:0000256" key="5">
    <source>
        <dbReference type="ARBA" id="ARBA00022989"/>
    </source>
</evidence>
<evidence type="ECO:0000256" key="7">
    <source>
        <dbReference type="SAM" id="Phobius"/>
    </source>
</evidence>
<keyword evidence="3" id="KW-1003">Cell membrane</keyword>
<evidence type="ECO:0008006" key="9">
    <source>
        <dbReference type="Google" id="ProtNLM"/>
    </source>
</evidence>
<feature type="transmembrane region" description="Helical" evidence="7">
    <location>
        <begin position="279"/>
        <end position="301"/>
    </location>
</feature>
<dbReference type="Pfam" id="PF01925">
    <property type="entry name" value="TauE"/>
    <property type="match status" value="1"/>
</dbReference>
<feature type="transmembrane region" description="Helical" evidence="7">
    <location>
        <begin position="249"/>
        <end position="267"/>
    </location>
</feature>
<gene>
    <name evidence="8" type="ORF">PCOL08062_LOCUS11912</name>
</gene>
<evidence type="ECO:0000256" key="3">
    <source>
        <dbReference type="ARBA" id="ARBA00022475"/>
    </source>
</evidence>
<proteinExistence type="predicted"/>
<dbReference type="PANTHER" id="PTHR30269:SF37">
    <property type="entry name" value="MEMBRANE TRANSPORTER PROTEIN"/>
    <property type="match status" value="1"/>
</dbReference>
<dbReference type="InterPro" id="IPR052017">
    <property type="entry name" value="TSUP"/>
</dbReference>
<name>A0A7R9Y7T4_9VIRI</name>
<comment type="subcellular location">
    <subcellularLocation>
        <location evidence="1">Cell membrane</location>
        <topology evidence="1">Multi-pass membrane protein</topology>
    </subcellularLocation>
</comment>
<dbReference type="GO" id="GO:0005886">
    <property type="term" value="C:plasma membrane"/>
    <property type="evidence" value="ECO:0007669"/>
    <property type="project" value="UniProtKB-SubCell"/>
</dbReference>
<evidence type="ECO:0000256" key="6">
    <source>
        <dbReference type="ARBA" id="ARBA00023136"/>
    </source>
</evidence>
<dbReference type="EMBL" id="HBDZ01015437">
    <property type="protein sequence ID" value="CAD8250380.1"/>
    <property type="molecule type" value="Transcribed_RNA"/>
</dbReference>
<dbReference type="AlphaFoldDB" id="A0A7R9Y7T4"/>
<feature type="transmembrane region" description="Helical" evidence="7">
    <location>
        <begin position="222"/>
        <end position="243"/>
    </location>
</feature>
<feature type="transmembrane region" description="Helical" evidence="7">
    <location>
        <begin position="51"/>
        <end position="72"/>
    </location>
</feature>
<evidence type="ECO:0000256" key="4">
    <source>
        <dbReference type="ARBA" id="ARBA00022692"/>
    </source>
</evidence>
<feature type="transmembrane region" description="Helical" evidence="7">
    <location>
        <begin position="185"/>
        <end position="210"/>
    </location>
</feature>